<evidence type="ECO:0000256" key="1">
    <source>
        <dbReference type="SAM" id="MobiDB-lite"/>
    </source>
</evidence>
<evidence type="ECO:0000313" key="3">
    <source>
        <dbReference type="EMBL" id="PLW21571.1"/>
    </source>
</evidence>
<feature type="transmembrane region" description="Helical" evidence="2">
    <location>
        <begin position="74"/>
        <end position="96"/>
    </location>
</feature>
<feature type="transmembrane region" description="Helical" evidence="2">
    <location>
        <begin position="399"/>
        <end position="426"/>
    </location>
</feature>
<evidence type="ECO:0000256" key="2">
    <source>
        <dbReference type="SAM" id="Phobius"/>
    </source>
</evidence>
<accession>A0A2N5T7V2</accession>
<keyword evidence="2" id="KW-0812">Transmembrane</keyword>
<feature type="transmembrane region" description="Helical" evidence="2">
    <location>
        <begin position="438"/>
        <end position="463"/>
    </location>
</feature>
<feature type="transmembrane region" description="Helical" evidence="2">
    <location>
        <begin position="157"/>
        <end position="177"/>
    </location>
</feature>
<sequence length="589" mass="66221">MSAPPSTYEEWTALRDIVQEFALVKRNSTETIELRLCAALTFLSGLLYTGSLLKRRRDGMWILRKDSEGYYQPNVHTTLPILAVLYAILDVSAVLFMERNLNRPIDPAPVILQLLAYQALQLFASVKIWAILYALLSSRLHRRTTNAGGNSSRTRTLISPTIFNTFILTTITAVSLGQTPLITLLSLSIHKYRNQFSHCDLLMQQAADMSIINGGDPTLNNEPATQAILNFNILKDEGAKERGFFQTYLTLIICWMSFNMLLFSVSSAFLLHLLRSQKKFLSSALKNRQILQKIQGGKQEKKNRRKNFNSWDFCDENGSENTTRFDPRTWKSWIDFAREDDMMNDEAFWGRLDALSQQVRSSRAELLDALVGGKSKDGHVTAPIDDATLEMHCTTITRYWYSIIGQTFVGIGMFSSYLVMACRLLIKRPSENQQLIEAFIWSNWIWGGGPGLVLGIVACAVAFSPTSLLPQSSKTTNISPSTAERKLTSSDAFAPGQEDDGKKSLKSRSTWKRPSTESQKSDTNFSVPVRQSSISSSIFSYATSNLEHTSPGMNLETIRGKSDSPNSDNQVEMEWIGHLKAIQDLRQNN</sequence>
<gene>
    <name evidence="3" type="ORF">PCANC_04008</name>
</gene>
<keyword evidence="2" id="KW-1133">Transmembrane helix</keyword>
<feature type="transmembrane region" description="Helical" evidence="2">
    <location>
        <begin position="116"/>
        <end position="136"/>
    </location>
</feature>
<feature type="region of interest" description="Disordered" evidence="1">
    <location>
        <begin position="549"/>
        <end position="569"/>
    </location>
</feature>
<evidence type="ECO:0000313" key="4">
    <source>
        <dbReference type="Proteomes" id="UP000235388"/>
    </source>
</evidence>
<dbReference type="Proteomes" id="UP000235388">
    <property type="component" value="Unassembled WGS sequence"/>
</dbReference>
<feature type="region of interest" description="Disordered" evidence="1">
    <location>
        <begin position="470"/>
        <end position="527"/>
    </location>
</feature>
<feature type="compositionally biased region" description="Polar residues" evidence="1">
    <location>
        <begin position="512"/>
        <end position="527"/>
    </location>
</feature>
<keyword evidence="2" id="KW-0472">Membrane</keyword>
<dbReference type="EMBL" id="PGCJ01000782">
    <property type="protein sequence ID" value="PLW21571.1"/>
    <property type="molecule type" value="Genomic_DNA"/>
</dbReference>
<organism evidence="3 4">
    <name type="scientific">Puccinia coronata f. sp. avenae</name>
    <dbReference type="NCBI Taxonomy" id="200324"/>
    <lineage>
        <taxon>Eukaryota</taxon>
        <taxon>Fungi</taxon>
        <taxon>Dikarya</taxon>
        <taxon>Basidiomycota</taxon>
        <taxon>Pucciniomycotina</taxon>
        <taxon>Pucciniomycetes</taxon>
        <taxon>Pucciniales</taxon>
        <taxon>Pucciniaceae</taxon>
        <taxon>Puccinia</taxon>
    </lineage>
</organism>
<feature type="transmembrane region" description="Helical" evidence="2">
    <location>
        <begin position="32"/>
        <end position="53"/>
    </location>
</feature>
<reference evidence="3 4" key="1">
    <citation type="submission" date="2017-11" db="EMBL/GenBank/DDBJ databases">
        <title>De novo assembly and phasing of dikaryotic genomes from two isolates of Puccinia coronata f. sp. avenae, the causal agent of oat crown rust.</title>
        <authorList>
            <person name="Miller M.E."/>
            <person name="Zhang Y."/>
            <person name="Omidvar V."/>
            <person name="Sperschneider J."/>
            <person name="Schwessinger B."/>
            <person name="Raley C."/>
            <person name="Palmer J.M."/>
            <person name="Garnica D."/>
            <person name="Upadhyaya N."/>
            <person name="Rathjen J."/>
            <person name="Taylor J.M."/>
            <person name="Park R.F."/>
            <person name="Dodds P.N."/>
            <person name="Hirsch C.D."/>
            <person name="Kianian S.F."/>
            <person name="Figueroa M."/>
        </authorList>
    </citation>
    <scope>NUCLEOTIDE SEQUENCE [LARGE SCALE GENOMIC DNA]</scope>
    <source>
        <strain evidence="3">12NC29</strain>
    </source>
</reference>
<protein>
    <submittedName>
        <fullName evidence="3">Uncharacterized protein</fullName>
    </submittedName>
</protein>
<dbReference type="AlphaFoldDB" id="A0A2N5T7V2"/>
<keyword evidence="4" id="KW-1185">Reference proteome</keyword>
<proteinExistence type="predicted"/>
<feature type="compositionally biased region" description="Polar residues" evidence="1">
    <location>
        <begin position="470"/>
        <end position="482"/>
    </location>
</feature>
<dbReference type="OrthoDB" id="2497538at2759"/>
<name>A0A2N5T7V2_9BASI</name>
<feature type="transmembrane region" description="Helical" evidence="2">
    <location>
        <begin position="248"/>
        <end position="274"/>
    </location>
</feature>
<comment type="caution">
    <text evidence="3">The sequence shown here is derived from an EMBL/GenBank/DDBJ whole genome shotgun (WGS) entry which is preliminary data.</text>
</comment>